<dbReference type="Proteomes" id="UP001497382">
    <property type="component" value="Unassembled WGS sequence"/>
</dbReference>
<protein>
    <submittedName>
        <fullName evidence="1">Uncharacterized protein</fullName>
    </submittedName>
</protein>
<proteinExistence type="predicted"/>
<evidence type="ECO:0000313" key="2">
    <source>
        <dbReference type="Proteomes" id="UP001497382"/>
    </source>
</evidence>
<dbReference type="EMBL" id="CAXIEN010000266">
    <property type="protein sequence ID" value="CAL1290536.1"/>
    <property type="molecule type" value="Genomic_DNA"/>
</dbReference>
<organism evidence="1 2">
    <name type="scientific">Larinioides sclopetarius</name>
    <dbReference type="NCBI Taxonomy" id="280406"/>
    <lineage>
        <taxon>Eukaryota</taxon>
        <taxon>Metazoa</taxon>
        <taxon>Ecdysozoa</taxon>
        <taxon>Arthropoda</taxon>
        <taxon>Chelicerata</taxon>
        <taxon>Arachnida</taxon>
        <taxon>Araneae</taxon>
        <taxon>Araneomorphae</taxon>
        <taxon>Entelegynae</taxon>
        <taxon>Araneoidea</taxon>
        <taxon>Araneidae</taxon>
        <taxon>Larinioides</taxon>
    </lineage>
</organism>
<gene>
    <name evidence="1" type="ORF">LARSCL_LOCUS16550</name>
</gene>
<sequence>KIQESQLRLEICSRIHYQCRILIEESTYCSGSHEAISREFLHIFTIHVS</sequence>
<feature type="non-terminal residue" evidence="1">
    <location>
        <position position="1"/>
    </location>
</feature>
<reference evidence="1 2" key="1">
    <citation type="submission" date="2024-04" db="EMBL/GenBank/DDBJ databases">
        <authorList>
            <person name="Rising A."/>
            <person name="Reimegard J."/>
            <person name="Sonavane S."/>
            <person name="Akerstrom W."/>
            <person name="Nylinder S."/>
            <person name="Hedman E."/>
            <person name="Kallberg Y."/>
        </authorList>
    </citation>
    <scope>NUCLEOTIDE SEQUENCE [LARGE SCALE GENOMIC DNA]</scope>
</reference>
<evidence type="ECO:0000313" key="1">
    <source>
        <dbReference type="EMBL" id="CAL1290536.1"/>
    </source>
</evidence>
<keyword evidence="2" id="KW-1185">Reference proteome</keyword>
<accession>A0AAV2B2N6</accession>
<comment type="caution">
    <text evidence="1">The sequence shown here is derived from an EMBL/GenBank/DDBJ whole genome shotgun (WGS) entry which is preliminary data.</text>
</comment>
<dbReference type="AlphaFoldDB" id="A0AAV2B2N6"/>
<name>A0AAV2B2N6_9ARAC</name>